<accession>A0A0C3PBT2</accession>
<dbReference type="Pfam" id="PF00400">
    <property type="entry name" value="WD40"/>
    <property type="match status" value="2"/>
</dbReference>
<dbReference type="SMART" id="SM00320">
    <property type="entry name" value="WD40"/>
    <property type="match status" value="2"/>
</dbReference>
<evidence type="ECO:0000256" key="3">
    <source>
        <dbReference type="PROSITE-ProRule" id="PRU00221"/>
    </source>
</evidence>
<dbReference type="InterPro" id="IPR001680">
    <property type="entry name" value="WD40_rpt"/>
</dbReference>
<proteinExistence type="predicted"/>
<name>A0A0C3PBT2_PISTI</name>
<dbReference type="PANTHER" id="PTHR22847:SF637">
    <property type="entry name" value="WD REPEAT DOMAIN 5B"/>
    <property type="match status" value="1"/>
</dbReference>
<dbReference type="AlphaFoldDB" id="A0A0C3PBT2"/>
<reference evidence="4 5" key="1">
    <citation type="submission" date="2014-04" db="EMBL/GenBank/DDBJ databases">
        <authorList>
            <consortium name="DOE Joint Genome Institute"/>
            <person name="Kuo A."/>
            <person name="Kohler A."/>
            <person name="Costa M.D."/>
            <person name="Nagy L.G."/>
            <person name="Floudas D."/>
            <person name="Copeland A."/>
            <person name="Barry K.W."/>
            <person name="Cichocki N."/>
            <person name="Veneault-Fourrey C."/>
            <person name="LaButti K."/>
            <person name="Lindquist E.A."/>
            <person name="Lipzen A."/>
            <person name="Lundell T."/>
            <person name="Morin E."/>
            <person name="Murat C."/>
            <person name="Sun H."/>
            <person name="Tunlid A."/>
            <person name="Henrissat B."/>
            <person name="Grigoriev I.V."/>
            <person name="Hibbett D.S."/>
            <person name="Martin F."/>
            <person name="Nordberg H.P."/>
            <person name="Cantor M.N."/>
            <person name="Hua S.X."/>
        </authorList>
    </citation>
    <scope>NUCLEOTIDE SEQUENCE [LARGE SCALE GENOMIC DNA]</scope>
    <source>
        <strain evidence="4 5">Marx 270</strain>
    </source>
</reference>
<dbReference type="GO" id="GO:1990234">
    <property type="term" value="C:transferase complex"/>
    <property type="evidence" value="ECO:0007669"/>
    <property type="project" value="UniProtKB-ARBA"/>
</dbReference>
<evidence type="ECO:0000313" key="5">
    <source>
        <dbReference type="Proteomes" id="UP000054217"/>
    </source>
</evidence>
<keyword evidence="5" id="KW-1185">Reference proteome</keyword>
<dbReference type="EMBL" id="KN831967">
    <property type="protein sequence ID" value="KIO05431.1"/>
    <property type="molecule type" value="Genomic_DNA"/>
</dbReference>
<dbReference type="InterPro" id="IPR020472">
    <property type="entry name" value="WD40_PAC1"/>
</dbReference>
<keyword evidence="1 3" id="KW-0853">WD repeat</keyword>
<keyword evidence="2" id="KW-0677">Repeat</keyword>
<dbReference type="HOGENOM" id="CLU_000288_57_19_1"/>
<reference evidence="5" key="2">
    <citation type="submission" date="2015-01" db="EMBL/GenBank/DDBJ databases">
        <title>Evolutionary Origins and Diversification of the Mycorrhizal Mutualists.</title>
        <authorList>
            <consortium name="DOE Joint Genome Institute"/>
            <consortium name="Mycorrhizal Genomics Consortium"/>
            <person name="Kohler A."/>
            <person name="Kuo A."/>
            <person name="Nagy L.G."/>
            <person name="Floudas D."/>
            <person name="Copeland A."/>
            <person name="Barry K.W."/>
            <person name="Cichocki N."/>
            <person name="Veneault-Fourrey C."/>
            <person name="LaButti K."/>
            <person name="Lindquist E.A."/>
            <person name="Lipzen A."/>
            <person name="Lundell T."/>
            <person name="Morin E."/>
            <person name="Murat C."/>
            <person name="Riley R."/>
            <person name="Ohm R."/>
            <person name="Sun H."/>
            <person name="Tunlid A."/>
            <person name="Henrissat B."/>
            <person name="Grigoriev I.V."/>
            <person name="Hibbett D.S."/>
            <person name="Martin F."/>
        </authorList>
    </citation>
    <scope>NUCLEOTIDE SEQUENCE [LARGE SCALE GENOMIC DNA]</scope>
    <source>
        <strain evidence="5">Marx 270</strain>
    </source>
</reference>
<feature type="non-terminal residue" evidence="4">
    <location>
        <position position="1"/>
    </location>
</feature>
<dbReference type="PROSITE" id="PS50082">
    <property type="entry name" value="WD_REPEATS_2"/>
    <property type="match status" value="2"/>
</dbReference>
<dbReference type="OrthoDB" id="674604at2759"/>
<dbReference type="STRING" id="870435.A0A0C3PBT2"/>
<evidence type="ECO:0000313" key="4">
    <source>
        <dbReference type="EMBL" id="KIO05431.1"/>
    </source>
</evidence>
<feature type="repeat" description="WD" evidence="3">
    <location>
        <begin position="108"/>
        <end position="140"/>
    </location>
</feature>
<organism evidence="4 5">
    <name type="scientific">Pisolithus tinctorius Marx 270</name>
    <dbReference type="NCBI Taxonomy" id="870435"/>
    <lineage>
        <taxon>Eukaryota</taxon>
        <taxon>Fungi</taxon>
        <taxon>Dikarya</taxon>
        <taxon>Basidiomycota</taxon>
        <taxon>Agaricomycotina</taxon>
        <taxon>Agaricomycetes</taxon>
        <taxon>Agaricomycetidae</taxon>
        <taxon>Boletales</taxon>
        <taxon>Sclerodermatineae</taxon>
        <taxon>Pisolithaceae</taxon>
        <taxon>Pisolithus</taxon>
    </lineage>
</organism>
<evidence type="ECO:0000256" key="1">
    <source>
        <dbReference type="ARBA" id="ARBA00022574"/>
    </source>
</evidence>
<feature type="repeat" description="WD" evidence="3">
    <location>
        <begin position="65"/>
        <end position="106"/>
    </location>
</feature>
<sequence length="256" mass="28213">AQDGVKFIHNFSSAISHSAPHLYISALSFTPLNTMVAKMLIPKFSNLVPVAHGGFEDWPAVQLYLQGHNAEVRSVAFSPDGRKIVSGSRDKTVRVWDAERGVQIGSPLEGHTGKVTSVAFSPDGKRIVSGSEDNTVRVWDAERVVQIGCPLEGHGAAACLVCFLSNPSHAIHDTAQLLDGLQYEDVVMRNEPVKLHGDGWVRGPKGRLLLWIPPTFWGQWYSMWTRVVISRGSCIELDLNQTAHGNKWHECFKLPA</sequence>
<gene>
    <name evidence="4" type="ORF">M404DRAFT_141463</name>
</gene>
<dbReference type="Proteomes" id="UP000054217">
    <property type="component" value="Unassembled WGS sequence"/>
</dbReference>
<dbReference type="PROSITE" id="PS50294">
    <property type="entry name" value="WD_REPEATS_REGION"/>
    <property type="match status" value="2"/>
</dbReference>
<dbReference type="InParanoid" id="A0A0C3PBT2"/>
<dbReference type="InterPro" id="IPR036322">
    <property type="entry name" value="WD40_repeat_dom_sf"/>
</dbReference>
<dbReference type="PANTHER" id="PTHR22847">
    <property type="entry name" value="WD40 REPEAT PROTEIN"/>
    <property type="match status" value="1"/>
</dbReference>
<dbReference type="Gene3D" id="2.130.10.10">
    <property type="entry name" value="YVTN repeat-like/Quinoprotein amine dehydrogenase"/>
    <property type="match status" value="1"/>
</dbReference>
<dbReference type="SUPFAM" id="SSF50978">
    <property type="entry name" value="WD40 repeat-like"/>
    <property type="match status" value="1"/>
</dbReference>
<protein>
    <submittedName>
        <fullName evidence="4">Uncharacterized protein</fullName>
    </submittedName>
</protein>
<dbReference type="InterPro" id="IPR015943">
    <property type="entry name" value="WD40/YVTN_repeat-like_dom_sf"/>
</dbReference>
<evidence type="ECO:0000256" key="2">
    <source>
        <dbReference type="ARBA" id="ARBA00022737"/>
    </source>
</evidence>
<dbReference type="PRINTS" id="PR00320">
    <property type="entry name" value="GPROTEINBRPT"/>
</dbReference>